<organism evidence="2 3">
    <name type="scientific">Paenibacillus mucilaginosus (strain KNP414)</name>
    <dbReference type="NCBI Taxonomy" id="1036673"/>
    <lineage>
        <taxon>Bacteria</taxon>
        <taxon>Bacillati</taxon>
        <taxon>Bacillota</taxon>
        <taxon>Bacilli</taxon>
        <taxon>Bacillales</taxon>
        <taxon>Paenibacillaceae</taxon>
        <taxon>Paenibacillus</taxon>
    </lineage>
</organism>
<accession>F8FKT1</accession>
<reference evidence="3" key="1">
    <citation type="submission" date="2011-06" db="EMBL/GenBank/DDBJ databases">
        <title>Complete genome sequence of Paenibacillus mucilaginosus KNP414.</title>
        <authorList>
            <person name="Wang J."/>
            <person name="Hu S."/>
            <person name="Hu X."/>
            <person name="Zhang B."/>
            <person name="Dong D."/>
            <person name="Zhang S."/>
            <person name="Zhao K."/>
            <person name="Wu D."/>
        </authorList>
    </citation>
    <scope>NUCLEOTIDE SEQUENCE [LARGE SCALE GENOMIC DNA]</scope>
    <source>
        <strain evidence="3">KNP414</strain>
    </source>
</reference>
<dbReference type="Pfam" id="PF14584">
    <property type="entry name" value="DUF4446"/>
    <property type="match status" value="1"/>
</dbReference>
<gene>
    <name evidence="2" type="ordered locus">KNP414_07965</name>
</gene>
<dbReference type="RefSeq" id="WP_013921596.1">
    <property type="nucleotide sequence ID" value="NC_015690.1"/>
</dbReference>
<feature type="transmembrane region" description="Helical" evidence="1">
    <location>
        <begin position="12"/>
        <end position="35"/>
    </location>
</feature>
<dbReference type="HOGENOM" id="CLU_101313_1_0_9"/>
<evidence type="ECO:0000313" key="2">
    <source>
        <dbReference type="EMBL" id="AEI46449.1"/>
    </source>
</evidence>
<dbReference type="PATRIC" id="fig|1036673.3.peg.7431"/>
<dbReference type="Proteomes" id="UP000006620">
    <property type="component" value="Chromosome"/>
</dbReference>
<proteinExistence type="predicted"/>
<protein>
    <recommendedName>
        <fullName evidence="4">DUF4446 domain-containing protein</fullName>
    </recommendedName>
</protein>
<name>F8FKT1_PAEMK</name>
<dbReference type="InterPro" id="IPR027981">
    <property type="entry name" value="DUF4446"/>
</dbReference>
<dbReference type="KEGG" id="pms:KNP414_07965"/>
<dbReference type="AlphaFoldDB" id="F8FKT1"/>
<evidence type="ECO:0000313" key="3">
    <source>
        <dbReference type="Proteomes" id="UP000006620"/>
    </source>
</evidence>
<keyword evidence="1" id="KW-0812">Transmembrane</keyword>
<keyword evidence="1" id="KW-1133">Transmembrane helix</keyword>
<evidence type="ECO:0008006" key="4">
    <source>
        <dbReference type="Google" id="ProtNLM"/>
    </source>
</evidence>
<reference evidence="2 3" key="2">
    <citation type="journal article" date="2013" name="Genome Announc.">
        <title>Genome Sequence of Growth-Improving Paenibacillus mucilaginosus Strain KNP414.</title>
        <authorList>
            <person name="Lu J.J."/>
            <person name="Wang J.F."/>
            <person name="Hu X.F."/>
        </authorList>
    </citation>
    <scope>NUCLEOTIDE SEQUENCE [LARGE SCALE GENOMIC DNA]</scope>
    <source>
        <strain evidence="2 3">KNP414</strain>
    </source>
</reference>
<evidence type="ECO:0000256" key="1">
    <source>
        <dbReference type="SAM" id="Phobius"/>
    </source>
</evidence>
<sequence>MEERVLDIPTEVILLMASLVIVVFLVALIALWVKLNKLRKKYTRMMGGMGDMDMETIVARLQDQWEGQAERSHAMEQELQRIRQRMTSMKSNVGVYRYNAFAETGSDLSFSVAILDDTQSGVVLSGIHSRDNTYLYAKPIDSGTSKYVLTPEEKEAITRSLLKG</sequence>
<keyword evidence="1" id="KW-0472">Membrane</keyword>
<dbReference type="EMBL" id="CP002869">
    <property type="protein sequence ID" value="AEI46449.1"/>
    <property type="molecule type" value="Genomic_DNA"/>
</dbReference>